<evidence type="ECO:0000313" key="2">
    <source>
        <dbReference type="Proteomes" id="UP001295423"/>
    </source>
</evidence>
<sequence length="172" mass="18069">MNLGAYPHTNCVSGVPPHSKRCRVDVGGYHEAFLLNDIGTVNPTSRADVMLNIFDKYTTGISRSRFTLTVYSVDESASSGEVEIFSANDICTEPFSDLTVSADFLSFAIALSGSTCSSGPHIQCSPVNTVYKDCLGYDFIACAVDIDNTAPTSSTTATASSARVSLGVSGGN</sequence>
<accession>A0AAD2PXG7</accession>
<dbReference type="AlphaFoldDB" id="A0AAD2PXG7"/>
<keyword evidence="2" id="KW-1185">Reference proteome</keyword>
<reference evidence="1" key="1">
    <citation type="submission" date="2023-08" db="EMBL/GenBank/DDBJ databases">
        <authorList>
            <person name="Audoor S."/>
            <person name="Bilcke G."/>
        </authorList>
    </citation>
    <scope>NUCLEOTIDE SEQUENCE</scope>
</reference>
<organism evidence="1 2">
    <name type="scientific">Cylindrotheca closterium</name>
    <dbReference type="NCBI Taxonomy" id="2856"/>
    <lineage>
        <taxon>Eukaryota</taxon>
        <taxon>Sar</taxon>
        <taxon>Stramenopiles</taxon>
        <taxon>Ochrophyta</taxon>
        <taxon>Bacillariophyta</taxon>
        <taxon>Bacillariophyceae</taxon>
        <taxon>Bacillariophycidae</taxon>
        <taxon>Bacillariales</taxon>
        <taxon>Bacillariaceae</taxon>
        <taxon>Cylindrotheca</taxon>
    </lineage>
</organism>
<comment type="caution">
    <text evidence="1">The sequence shown here is derived from an EMBL/GenBank/DDBJ whole genome shotgun (WGS) entry which is preliminary data.</text>
</comment>
<proteinExistence type="predicted"/>
<dbReference type="EMBL" id="CAKOGP040002236">
    <property type="protein sequence ID" value="CAJ1965938.1"/>
    <property type="molecule type" value="Genomic_DNA"/>
</dbReference>
<protein>
    <submittedName>
        <fullName evidence="1">Uncharacterized protein</fullName>
    </submittedName>
</protein>
<evidence type="ECO:0000313" key="1">
    <source>
        <dbReference type="EMBL" id="CAJ1965938.1"/>
    </source>
</evidence>
<name>A0AAD2PXG7_9STRA</name>
<dbReference type="Proteomes" id="UP001295423">
    <property type="component" value="Unassembled WGS sequence"/>
</dbReference>
<gene>
    <name evidence="1" type="ORF">CYCCA115_LOCUS21524</name>
</gene>